<keyword evidence="4" id="KW-0732">Signal</keyword>
<dbReference type="Gene3D" id="1.25.40.10">
    <property type="entry name" value="Tetratricopeptide repeat domain"/>
    <property type="match status" value="3"/>
</dbReference>
<dbReference type="PANTHER" id="PTHR10271">
    <property type="entry name" value="INTERFERON-INDUCED PROTEIN WITH TETRATRICOPEPTIDE REPEATS"/>
    <property type="match status" value="1"/>
</dbReference>
<dbReference type="InterPro" id="IPR019734">
    <property type="entry name" value="TPR_rpt"/>
</dbReference>
<protein>
    <submittedName>
        <fullName evidence="5">Uncharacterized protein</fullName>
    </submittedName>
</protein>
<feature type="signal peptide" evidence="4">
    <location>
        <begin position="1"/>
        <end position="22"/>
    </location>
</feature>
<evidence type="ECO:0000256" key="2">
    <source>
        <dbReference type="ARBA" id="ARBA00022803"/>
    </source>
</evidence>
<dbReference type="Ensembl" id="ENSPNYT00000026928.1">
    <property type="protein sequence ID" value="ENSPNYP00000026287.1"/>
    <property type="gene ID" value="ENSPNYG00000019825.1"/>
</dbReference>
<dbReference type="SMART" id="SM00028">
    <property type="entry name" value="TPR"/>
    <property type="match status" value="3"/>
</dbReference>
<feature type="chain" id="PRO_5017362024" evidence="4">
    <location>
        <begin position="23"/>
        <end position="301"/>
    </location>
</feature>
<keyword evidence="2" id="KW-0802">TPR repeat</keyword>
<dbReference type="InterPro" id="IPR011990">
    <property type="entry name" value="TPR-like_helical_dom_sf"/>
</dbReference>
<comment type="similarity">
    <text evidence="3">Belongs to the IFIT family.</text>
</comment>
<dbReference type="AlphaFoldDB" id="A0A3B4GSV6"/>
<sequence length="301" mass="34563">MDCISQFLWLNFLTVPTYPVCGYDLNINLPPKTCLHDYFGGNAGRVFILTAMGSRTLAKCQQIKTCCRAVIEDQARCRHLKYLQSQREEALSLLNQSEETIRERHGDESERRLIVTYGDMAWLKYHAGDFAQSQSYCQKVEDMLVSSLLPEVYGEQAWTYLKLSKSYYLQAVDSFRKALETQTDDIEWNAGYAIALFRTEEVSFISLISPPSIKQLHFALELNPDDAVLQSMLAVKLGAYKKYEEAEGLLKKALKTDPDNPHVSRYVGKYFRNHVSLNLDIVNKFVKEQTSLWLYSTLKCC</sequence>
<keyword evidence="1" id="KW-0677">Repeat</keyword>
<evidence type="ECO:0000313" key="5">
    <source>
        <dbReference type="Ensembl" id="ENSPNYP00000026287.1"/>
    </source>
</evidence>
<organism evidence="5">
    <name type="scientific">Pundamilia nyererei</name>
    <dbReference type="NCBI Taxonomy" id="303518"/>
    <lineage>
        <taxon>Eukaryota</taxon>
        <taxon>Metazoa</taxon>
        <taxon>Chordata</taxon>
        <taxon>Craniata</taxon>
        <taxon>Vertebrata</taxon>
        <taxon>Euteleostomi</taxon>
        <taxon>Actinopterygii</taxon>
        <taxon>Neopterygii</taxon>
        <taxon>Teleostei</taxon>
        <taxon>Neoteleostei</taxon>
        <taxon>Acanthomorphata</taxon>
        <taxon>Ovalentaria</taxon>
        <taxon>Cichlomorphae</taxon>
        <taxon>Cichliformes</taxon>
        <taxon>Cichlidae</taxon>
        <taxon>African cichlids</taxon>
        <taxon>Pseudocrenilabrinae</taxon>
        <taxon>Haplochromini</taxon>
        <taxon>Pundamilia</taxon>
    </lineage>
</organism>
<evidence type="ECO:0000256" key="3">
    <source>
        <dbReference type="ARBA" id="ARBA00038336"/>
    </source>
</evidence>
<dbReference type="GO" id="GO:0005829">
    <property type="term" value="C:cytosol"/>
    <property type="evidence" value="ECO:0007669"/>
    <property type="project" value="TreeGrafter"/>
</dbReference>
<accession>A0A3B4GSV6</accession>
<dbReference type="FunFam" id="1.25.40.10:FF:000026">
    <property type="entry name" value="Interferon-induced protein with tetratricopeptide repeats 5"/>
    <property type="match status" value="1"/>
</dbReference>
<dbReference type="GO" id="GO:0051607">
    <property type="term" value="P:defense response to virus"/>
    <property type="evidence" value="ECO:0007669"/>
    <property type="project" value="TreeGrafter"/>
</dbReference>
<dbReference type="PANTHER" id="PTHR10271:SF29">
    <property type="entry name" value="INTERFERON-INDUCED PROTEIN WITH TETRATRICOPEPTIDE REPEATS-RELATED"/>
    <property type="match status" value="1"/>
</dbReference>
<proteinExistence type="inferred from homology"/>
<dbReference type="GeneTree" id="ENSGT00950000182946"/>
<name>A0A3B4GSV6_9CICH</name>
<reference evidence="5" key="1">
    <citation type="submission" date="2023-09" db="UniProtKB">
        <authorList>
            <consortium name="Ensembl"/>
        </authorList>
    </citation>
    <scope>IDENTIFICATION</scope>
</reference>
<dbReference type="SUPFAM" id="SSF48452">
    <property type="entry name" value="TPR-like"/>
    <property type="match status" value="1"/>
</dbReference>
<dbReference type="STRING" id="303518.ENSPNYP00000026287"/>
<evidence type="ECO:0000256" key="1">
    <source>
        <dbReference type="ARBA" id="ARBA00022737"/>
    </source>
</evidence>
<evidence type="ECO:0000256" key="4">
    <source>
        <dbReference type="SAM" id="SignalP"/>
    </source>
</evidence>